<feature type="domain" description="SWIM-type" evidence="6">
    <location>
        <begin position="320"/>
        <end position="352"/>
    </location>
</feature>
<dbReference type="InterPro" id="IPR006564">
    <property type="entry name" value="Znf_PMZ"/>
</dbReference>
<feature type="region of interest" description="Disordered" evidence="5">
    <location>
        <begin position="393"/>
        <end position="430"/>
    </location>
</feature>
<dbReference type="InterPro" id="IPR007527">
    <property type="entry name" value="Znf_SWIM"/>
</dbReference>
<evidence type="ECO:0000259" key="6">
    <source>
        <dbReference type="PROSITE" id="PS50966"/>
    </source>
</evidence>
<evidence type="ECO:0000313" key="8">
    <source>
        <dbReference type="RefSeq" id="XP_010471647.1"/>
    </source>
</evidence>
<evidence type="ECO:0000256" key="4">
    <source>
        <dbReference type="PROSITE-ProRule" id="PRU00325"/>
    </source>
</evidence>
<dbReference type="PROSITE" id="PS50966">
    <property type="entry name" value="ZF_SWIM"/>
    <property type="match status" value="1"/>
</dbReference>
<dbReference type="SMART" id="SM00575">
    <property type="entry name" value="ZnF_PMZ"/>
    <property type="match status" value="1"/>
</dbReference>
<name>A0ABM0WIR1_CAMSA</name>
<protein>
    <submittedName>
        <fullName evidence="8">Uncharacterized protein LOC104751409</fullName>
    </submittedName>
</protein>
<organism evidence="7 8">
    <name type="scientific">Camelina sativa</name>
    <name type="common">False flax</name>
    <name type="synonym">Myagrum sativum</name>
    <dbReference type="NCBI Taxonomy" id="90675"/>
    <lineage>
        <taxon>Eukaryota</taxon>
        <taxon>Viridiplantae</taxon>
        <taxon>Streptophyta</taxon>
        <taxon>Embryophyta</taxon>
        <taxon>Tracheophyta</taxon>
        <taxon>Spermatophyta</taxon>
        <taxon>Magnoliopsida</taxon>
        <taxon>eudicotyledons</taxon>
        <taxon>Gunneridae</taxon>
        <taxon>Pentapetalae</taxon>
        <taxon>rosids</taxon>
        <taxon>malvids</taxon>
        <taxon>Brassicales</taxon>
        <taxon>Brassicaceae</taxon>
        <taxon>Camelineae</taxon>
        <taxon>Camelina</taxon>
    </lineage>
</organism>
<feature type="region of interest" description="Disordered" evidence="5">
    <location>
        <begin position="442"/>
        <end position="484"/>
    </location>
</feature>
<sequence>MELKERGQKQLKERGQKQLKERGQKQLKERGLEKKRLNHVHGGFTVLMKLYCRSGWKAKARALEMVQEEHDEQYSRLKDYRLELLDSNEGSTVEVETLETEGGLDIFFRFYVCFARIKKAWCRYSQPIFGVDGCFLNKLQTDLNMRDGSGFTIISDRQKGLLNAVSQLLPQVEHRMCARHIFWKIAKSYNSAQYTRRLEKLKMYDMGVYESVMQKNPKNCSLAFFNPTASCVDVSNNINESFNNAINVTREFSLVEMLETIRRRAMVRTDIRRKKAQRPKGKYSIKAMEKVNLEQKKILNCTAFRAGPGEYEVQEKKSTYKVHMGLHSCTCQKWEMSGIPCCHVLKVISVKKLNQEDYISSWYLNSRWRNEYNAYIDAVRGSNFWRRSGETEIMLPPKPETQGRKKVPKRIKERNESPQKKKSKGKELKVTREKRIMHCGRCGVVGHNTRSSKQSEPAVKKTKVDGTEEMCIGSSQPTQSQVID</sequence>
<gene>
    <name evidence="8" type="primary">LOC104751409</name>
</gene>
<evidence type="ECO:0000313" key="7">
    <source>
        <dbReference type="Proteomes" id="UP000694864"/>
    </source>
</evidence>
<evidence type="ECO:0000256" key="1">
    <source>
        <dbReference type="ARBA" id="ARBA00022723"/>
    </source>
</evidence>
<evidence type="ECO:0000256" key="5">
    <source>
        <dbReference type="SAM" id="MobiDB-lite"/>
    </source>
</evidence>
<feature type="compositionally biased region" description="Basic and acidic residues" evidence="5">
    <location>
        <begin position="413"/>
        <end position="430"/>
    </location>
</feature>
<reference evidence="8" key="2">
    <citation type="submission" date="2025-08" db="UniProtKB">
        <authorList>
            <consortium name="RefSeq"/>
        </authorList>
    </citation>
    <scope>IDENTIFICATION</scope>
    <source>
        <tissue evidence="8">Leaf</tissue>
    </source>
</reference>
<keyword evidence="1" id="KW-0479">Metal-binding</keyword>
<dbReference type="PANTHER" id="PTHR31973">
    <property type="entry name" value="POLYPROTEIN, PUTATIVE-RELATED"/>
    <property type="match status" value="1"/>
</dbReference>
<feature type="region of interest" description="Disordered" evidence="5">
    <location>
        <begin position="1"/>
        <end position="25"/>
    </location>
</feature>
<keyword evidence="3" id="KW-0862">Zinc</keyword>
<accession>A0ABM0WIR1</accession>
<reference evidence="7" key="1">
    <citation type="journal article" date="2014" name="Nat. Commun.">
        <title>The emerging biofuel crop Camelina sativa retains a highly undifferentiated hexaploid genome structure.</title>
        <authorList>
            <person name="Kagale S."/>
            <person name="Koh C."/>
            <person name="Nixon J."/>
            <person name="Bollina V."/>
            <person name="Clarke W.E."/>
            <person name="Tuteja R."/>
            <person name="Spillane C."/>
            <person name="Robinson S.J."/>
            <person name="Links M.G."/>
            <person name="Clarke C."/>
            <person name="Higgins E.E."/>
            <person name="Huebert T."/>
            <person name="Sharpe A.G."/>
            <person name="Parkin I.A."/>
        </authorList>
    </citation>
    <scope>NUCLEOTIDE SEQUENCE [LARGE SCALE GENOMIC DNA]</scope>
    <source>
        <strain evidence="7">cv. DH55</strain>
    </source>
</reference>
<dbReference type="Pfam" id="PF04434">
    <property type="entry name" value="SWIM"/>
    <property type="match status" value="1"/>
</dbReference>
<evidence type="ECO:0000256" key="3">
    <source>
        <dbReference type="ARBA" id="ARBA00022833"/>
    </source>
</evidence>
<dbReference type="RefSeq" id="XP_010471647.1">
    <property type="nucleotide sequence ID" value="XM_010473345.1"/>
</dbReference>
<keyword evidence="2 4" id="KW-0863">Zinc-finger</keyword>
<evidence type="ECO:0000256" key="2">
    <source>
        <dbReference type="ARBA" id="ARBA00022771"/>
    </source>
</evidence>
<dbReference type="GeneID" id="104751409"/>
<feature type="compositionally biased region" description="Polar residues" evidence="5">
    <location>
        <begin position="473"/>
        <end position="484"/>
    </location>
</feature>
<keyword evidence="7" id="KW-1185">Reference proteome</keyword>
<dbReference type="PANTHER" id="PTHR31973:SF187">
    <property type="entry name" value="MUTATOR TRANSPOSASE MUDRA PROTEIN"/>
    <property type="match status" value="1"/>
</dbReference>
<proteinExistence type="predicted"/>
<dbReference type="Proteomes" id="UP000694864">
    <property type="component" value="Chromosome 2"/>
</dbReference>